<dbReference type="Pfam" id="PF03147">
    <property type="entry name" value="FDX-ACB"/>
    <property type="match status" value="1"/>
</dbReference>
<dbReference type="Gene3D" id="3.30.930.10">
    <property type="entry name" value="Bira Bifunctional Protein, Domain 2"/>
    <property type="match status" value="1"/>
</dbReference>
<evidence type="ECO:0000256" key="10">
    <source>
        <dbReference type="ARBA" id="ARBA00022842"/>
    </source>
</evidence>
<feature type="domain" description="TRNA-binding" evidence="17">
    <location>
        <begin position="39"/>
        <end position="148"/>
    </location>
</feature>
<evidence type="ECO:0000256" key="2">
    <source>
        <dbReference type="ARBA" id="ARBA00008653"/>
    </source>
</evidence>
<evidence type="ECO:0000256" key="11">
    <source>
        <dbReference type="ARBA" id="ARBA00022884"/>
    </source>
</evidence>
<dbReference type="SMART" id="SM00873">
    <property type="entry name" value="B3_4"/>
    <property type="match status" value="1"/>
</dbReference>
<comment type="cofactor">
    <cofactor evidence="15">
        <name>Mg(2+)</name>
        <dbReference type="ChEBI" id="CHEBI:18420"/>
    </cofactor>
    <text evidence="15">Binds 2 magnesium ions per tetramer.</text>
</comment>
<evidence type="ECO:0000313" key="21">
    <source>
        <dbReference type="Proteomes" id="UP001378188"/>
    </source>
</evidence>
<dbReference type="SUPFAM" id="SSF46955">
    <property type="entry name" value="Putative DNA-binding domain"/>
    <property type="match status" value="1"/>
</dbReference>
<dbReference type="GO" id="GO:0005524">
    <property type="term" value="F:ATP binding"/>
    <property type="evidence" value="ECO:0007669"/>
    <property type="project" value="UniProtKB-UniRule"/>
</dbReference>
<keyword evidence="9 15" id="KW-0067">ATP-binding</keyword>
<dbReference type="GO" id="GO:0000049">
    <property type="term" value="F:tRNA binding"/>
    <property type="evidence" value="ECO:0007669"/>
    <property type="project" value="UniProtKB-UniRule"/>
</dbReference>
<dbReference type="SUPFAM" id="SSF50249">
    <property type="entry name" value="Nucleic acid-binding proteins"/>
    <property type="match status" value="1"/>
</dbReference>
<dbReference type="NCBIfam" id="TIGR00472">
    <property type="entry name" value="pheT_bact"/>
    <property type="match status" value="1"/>
</dbReference>
<dbReference type="SMART" id="SM00896">
    <property type="entry name" value="FDX-ACB"/>
    <property type="match status" value="1"/>
</dbReference>
<dbReference type="InterPro" id="IPR005121">
    <property type="entry name" value="Fdx_antiC-bd"/>
</dbReference>
<dbReference type="InterPro" id="IPR005147">
    <property type="entry name" value="tRNA_synthase_B5-dom"/>
</dbReference>
<dbReference type="InterPro" id="IPR020825">
    <property type="entry name" value="Phe-tRNA_synthase-like_B3/B4"/>
</dbReference>
<comment type="catalytic activity">
    <reaction evidence="14 15">
        <text>tRNA(Phe) + L-phenylalanine + ATP = L-phenylalanyl-tRNA(Phe) + AMP + diphosphate + H(+)</text>
        <dbReference type="Rhea" id="RHEA:19413"/>
        <dbReference type="Rhea" id="RHEA-COMP:9668"/>
        <dbReference type="Rhea" id="RHEA-COMP:9699"/>
        <dbReference type="ChEBI" id="CHEBI:15378"/>
        <dbReference type="ChEBI" id="CHEBI:30616"/>
        <dbReference type="ChEBI" id="CHEBI:33019"/>
        <dbReference type="ChEBI" id="CHEBI:58095"/>
        <dbReference type="ChEBI" id="CHEBI:78442"/>
        <dbReference type="ChEBI" id="CHEBI:78531"/>
        <dbReference type="ChEBI" id="CHEBI:456215"/>
        <dbReference type="EC" id="6.1.1.20"/>
    </reaction>
</comment>
<dbReference type="InterPro" id="IPR002547">
    <property type="entry name" value="tRNA-bd_dom"/>
</dbReference>
<dbReference type="FunFam" id="2.40.50.140:FF:000045">
    <property type="entry name" value="Phenylalanine--tRNA ligase beta subunit"/>
    <property type="match status" value="1"/>
</dbReference>
<feature type="binding site" evidence="15">
    <location>
        <position position="465"/>
    </location>
    <ligand>
        <name>Mg(2+)</name>
        <dbReference type="ChEBI" id="CHEBI:18420"/>
        <note>shared with alpha subunit</note>
    </ligand>
</feature>
<evidence type="ECO:0000256" key="16">
    <source>
        <dbReference type="PROSITE-ProRule" id="PRU00209"/>
    </source>
</evidence>
<dbReference type="SMART" id="SM00874">
    <property type="entry name" value="B5"/>
    <property type="match status" value="1"/>
</dbReference>
<feature type="domain" description="B5" evidence="19">
    <location>
        <begin position="402"/>
        <end position="477"/>
    </location>
</feature>
<feature type="domain" description="FDX-ACB" evidence="18">
    <location>
        <begin position="711"/>
        <end position="804"/>
    </location>
</feature>
<dbReference type="PANTHER" id="PTHR10947">
    <property type="entry name" value="PHENYLALANYL-TRNA SYNTHETASE BETA CHAIN AND LEUCINE-RICH REPEAT-CONTAINING PROTEIN 47"/>
    <property type="match status" value="1"/>
</dbReference>
<comment type="subcellular location">
    <subcellularLocation>
        <location evidence="1 15">Cytoplasm</location>
    </subcellularLocation>
</comment>
<keyword evidence="7 15" id="KW-0479">Metal-binding</keyword>
<dbReference type="RefSeq" id="WP_340328571.1">
    <property type="nucleotide sequence ID" value="NZ_JAZHOF010000002.1"/>
</dbReference>
<evidence type="ECO:0000256" key="1">
    <source>
        <dbReference type="ARBA" id="ARBA00004496"/>
    </source>
</evidence>
<keyword evidence="6 15" id="KW-0436">Ligase</keyword>
<dbReference type="EMBL" id="JAZHOF010000002">
    <property type="protein sequence ID" value="MEJ8570875.1"/>
    <property type="molecule type" value="Genomic_DNA"/>
</dbReference>
<sequence length="804" mass="85521">MKFTLSWLRDHLDTEATIEQIVDKLSLIGLEVESVHNPAEALSAFKVAHVLKAEPHPNADKLRVCTVDTGTDTVQVVCGAPNARTGMKGVFAPSGTHIPGTGLDLKPTRIRGVESNGMLVSEREMGLSDEHDGIIDLPEDTPIGTPLAEVLGLNDPVIEVAVTPNRPDALGISGIARDLAAAGLGTVVTTEPEPIQGNGPCPVAVRIDFAGSDRHLCPAFAMRLVRGVRNGPSPDWLKQRLEAIGLRPINALVDITNYITYDRNRPLHVFDAAKVRGDLTVRHARRGEELLALDGKTYVFEPENVVIADDNGVESIGGVMGGEQSGCDETTTDVLIESALWDTGATARTGRMLNVQSDARYRFERGVDPAFTIPGLDMATAMVMELCGGEPSEVLLAGEIPDPQRSVAFRPAEVKRLTGLDLKPDEMTRILGDLGFETSGQGDDMRVSVPSWRPDVHEMADLVEEVTRIVGVDRVPTVPLPRSAGVAKPVLTLRQNRARFARRTLAARGLVEAVTWSFIPKEHAEAFGGGDEAIVLSNPISSEMSDMRPSLLPGLIAAAQRNADRGFSDLALFEVGGVYHGDRPEDQDEVAAGVRRGTAKAGGGGRHWAGTAGPVDVFDAKADAFDVLAALGAPVANLQVQQGGGDWYHPGRSGLITLGPKTVLARFGELHPRTLATLDADGPMVAFEVYLDALPQPRAKPTKARPALNASDLMPVTRDFAFVVGPSVQAGDIVRAARGADKALITGVSVFDLFAGASLGEGRKSVAIEVTLQPRDRTLTDEEIDAVAAKIVAAVEKATGGTLR</sequence>
<dbReference type="GO" id="GO:0006432">
    <property type="term" value="P:phenylalanyl-tRNA aminoacylation"/>
    <property type="evidence" value="ECO:0007669"/>
    <property type="project" value="UniProtKB-UniRule"/>
</dbReference>
<keyword evidence="21" id="KW-1185">Reference proteome</keyword>
<dbReference type="CDD" id="cd02796">
    <property type="entry name" value="tRNA_bind_bactPheRS"/>
    <property type="match status" value="1"/>
</dbReference>
<dbReference type="Gene3D" id="3.50.40.10">
    <property type="entry name" value="Phenylalanyl-trna Synthetase, Chain B, domain 3"/>
    <property type="match status" value="1"/>
</dbReference>
<evidence type="ECO:0000256" key="8">
    <source>
        <dbReference type="ARBA" id="ARBA00022741"/>
    </source>
</evidence>
<keyword evidence="12 15" id="KW-0648">Protein biosynthesis</keyword>
<dbReference type="PROSITE" id="PS50886">
    <property type="entry name" value="TRBD"/>
    <property type="match status" value="1"/>
</dbReference>
<protein>
    <recommendedName>
        <fullName evidence="15">Phenylalanine--tRNA ligase beta subunit</fullName>
        <ecNumber evidence="15">6.1.1.20</ecNumber>
    </recommendedName>
    <alternativeName>
        <fullName evidence="15">Phenylalanyl-tRNA synthetase beta subunit</fullName>
        <shortName evidence="15">PheRS</shortName>
    </alternativeName>
</protein>
<feature type="binding site" evidence="15">
    <location>
        <position position="461"/>
    </location>
    <ligand>
        <name>Mg(2+)</name>
        <dbReference type="ChEBI" id="CHEBI:18420"/>
        <note>shared with alpha subunit</note>
    </ligand>
</feature>
<comment type="caution">
    <text evidence="20">The sequence shown here is derived from an EMBL/GenBank/DDBJ whole genome shotgun (WGS) entry which is preliminary data.</text>
</comment>
<reference evidence="20 21" key="1">
    <citation type="submission" date="2024-02" db="EMBL/GenBank/DDBJ databases">
        <title>Genome analysis and characterization of Microbaculum marinisediminis sp. nov., isolated from marine sediment.</title>
        <authorList>
            <person name="Du Z.-J."/>
            <person name="Ye Y.-Q."/>
            <person name="Zhang Z.-R."/>
            <person name="Yuan S.-M."/>
            <person name="Zhang X.-Y."/>
        </authorList>
    </citation>
    <scope>NUCLEOTIDE SEQUENCE [LARGE SCALE GENOMIC DNA]</scope>
    <source>
        <strain evidence="20 21">SDUM1044001</strain>
    </source>
</reference>
<dbReference type="PROSITE" id="PS51483">
    <property type="entry name" value="B5"/>
    <property type="match status" value="1"/>
</dbReference>
<comment type="similarity">
    <text evidence="2 15">Belongs to the phenylalanyl-tRNA synthetase beta subunit family. Type 1 subfamily.</text>
</comment>
<evidence type="ECO:0000256" key="5">
    <source>
        <dbReference type="ARBA" id="ARBA00022555"/>
    </source>
</evidence>
<dbReference type="InterPro" id="IPR036690">
    <property type="entry name" value="Fdx_antiC-bd_sf"/>
</dbReference>
<dbReference type="Gene3D" id="3.30.56.10">
    <property type="match status" value="2"/>
</dbReference>
<dbReference type="PANTHER" id="PTHR10947:SF0">
    <property type="entry name" value="PHENYLALANINE--TRNA LIGASE BETA SUBUNIT"/>
    <property type="match status" value="1"/>
</dbReference>
<proteinExistence type="inferred from homology"/>
<evidence type="ECO:0000259" key="17">
    <source>
        <dbReference type="PROSITE" id="PS50886"/>
    </source>
</evidence>
<feature type="binding site" evidence="15">
    <location>
        <position position="464"/>
    </location>
    <ligand>
        <name>Mg(2+)</name>
        <dbReference type="ChEBI" id="CHEBI:18420"/>
        <note>shared with alpha subunit</note>
    </ligand>
</feature>
<dbReference type="InterPro" id="IPR004532">
    <property type="entry name" value="Phe-tRNA-ligase_IIc_bsu_bact"/>
</dbReference>
<dbReference type="HAMAP" id="MF_00283">
    <property type="entry name" value="Phe_tRNA_synth_beta1"/>
    <property type="match status" value="1"/>
</dbReference>
<gene>
    <name evidence="15 20" type="primary">pheT</name>
    <name evidence="20" type="ORF">V3328_05295</name>
</gene>
<dbReference type="Pfam" id="PF01588">
    <property type="entry name" value="tRNA_bind"/>
    <property type="match status" value="1"/>
</dbReference>
<evidence type="ECO:0000313" key="20">
    <source>
        <dbReference type="EMBL" id="MEJ8570875.1"/>
    </source>
</evidence>
<evidence type="ECO:0000259" key="18">
    <source>
        <dbReference type="PROSITE" id="PS51447"/>
    </source>
</evidence>
<dbReference type="GO" id="GO:0009328">
    <property type="term" value="C:phenylalanine-tRNA ligase complex"/>
    <property type="evidence" value="ECO:0007669"/>
    <property type="project" value="TreeGrafter"/>
</dbReference>
<dbReference type="InterPro" id="IPR009061">
    <property type="entry name" value="DNA-bd_dom_put_sf"/>
</dbReference>
<evidence type="ECO:0000256" key="13">
    <source>
        <dbReference type="ARBA" id="ARBA00023146"/>
    </source>
</evidence>
<dbReference type="InterPro" id="IPR012340">
    <property type="entry name" value="NA-bd_OB-fold"/>
</dbReference>
<accession>A0AAW9RRH8</accession>
<feature type="binding site" evidence="15">
    <location>
        <position position="455"/>
    </location>
    <ligand>
        <name>Mg(2+)</name>
        <dbReference type="ChEBI" id="CHEBI:18420"/>
        <note>shared with alpha subunit</note>
    </ligand>
</feature>
<dbReference type="GO" id="GO:0000287">
    <property type="term" value="F:magnesium ion binding"/>
    <property type="evidence" value="ECO:0007669"/>
    <property type="project" value="UniProtKB-UniRule"/>
</dbReference>
<keyword evidence="13 15" id="KW-0030">Aminoacyl-tRNA synthetase</keyword>
<dbReference type="SUPFAM" id="SSF54991">
    <property type="entry name" value="Anticodon-binding domain of PheRS"/>
    <property type="match status" value="1"/>
</dbReference>
<dbReference type="CDD" id="cd00769">
    <property type="entry name" value="PheRS_beta_core"/>
    <property type="match status" value="1"/>
</dbReference>
<dbReference type="Gene3D" id="2.40.50.140">
    <property type="entry name" value="Nucleic acid-binding proteins"/>
    <property type="match status" value="1"/>
</dbReference>
<dbReference type="AlphaFoldDB" id="A0AAW9RRH8"/>
<name>A0AAW9RRH8_9HYPH</name>
<evidence type="ECO:0000256" key="3">
    <source>
        <dbReference type="ARBA" id="ARBA00011209"/>
    </source>
</evidence>
<keyword evidence="5 16" id="KW-0820">tRNA-binding</keyword>
<dbReference type="Pfam" id="PF17759">
    <property type="entry name" value="tRNA_synthFbeta"/>
    <property type="match status" value="1"/>
</dbReference>
<dbReference type="SUPFAM" id="SSF55681">
    <property type="entry name" value="Class II aaRS and biotin synthetases"/>
    <property type="match status" value="1"/>
</dbReference>
<evidence type="ECO:0000256" key="12">
    <source>
        <dbReference type="ARBA" id="ARBA00022917"/>
    </source>
</evidence>
<dbReference type="Gene3D" id="3.30.70.380">
    <property type="entry name" value="Ferrodoxin-fold anticodon-binding domain"/>
    <property type="match status" value="1"/>
</dbReference>
<dbReference type="GO" id="GO:0004826">
    <property type="term" value="F:phenylalanine-tRNA ligase activity"/>
    <property type="evidence" value="ECO:0007669"/>
    <property type="project" value="UniProtKB-UniRule"/>
</dbReference>
<dbReference type="Pfam" id="PF03484">
    <property type="entry name" value="B5"/>
    <property type="match status" value="1"/>
</dbReference>
<dbReference type="InterPro" id="IPR041616">
    <property type="entry name" value="PheRS_beta_core"/>
</dbReference>
<dbReference type="InterPro" id="IPR033714">
    <property type="entry name" value="tRNA_bind_bactPheRS"/>
</dbReference>
<evidence type="ECO:0000259" key="19">
    <source>
        <dbReference type="PROSITE" id="PS51483"/>
    </source>
</evidence>
<dbReference type="NCBIfam" id="NF045760">
    <property type="entry name" value="YtpR"/>
    <property type="match status" value="1"/>
</dbReference>
<dbReference type="InterPro" id="IPR045864">
    <property type="entry name" value="aa-tRNA-synth_II/BPL/LPL"/>
</dbReference>
<dbReference type="InterPro" id="IPR045060">
    <property type="entry name" value="Phe-tRNA-ligase_IIc_bsu"/>
</dbReference>
<organism evidence="20 21">
    <name type="scientific">Microbaculum marinum</name>
    <dbReference type="NCBI Taxonomy" id="1764581"/>
    <lineage>
        <taxon>Bacteria</taxon>
        <taxon>Pseudomonadati</taxon>
        <taxon>Pseudomonadota</taxon>
        <taxon>Alphaproteobacteria</taxon>
        <taxon>Hyphomicrobiales</taxon>
        <taxon>Tepidamorphaceae</taxon>
        <taxon>Microbaculum</taxon>
    </lineage>
</organism>
<keyword evidence="10 15" id="KW-0460">Magnesium</keyword>
<evidence type="ECO:0000256" key="6">
    <source>
        <dbReference type="ARBA" id="ARBA00022598"/>
    </source>
</evidence>
<keyword evidence="4 15" id="KW-0963">Cytoplasm</keyword>
<evidence type="ECO:0000256" key="7">
    <source>
        <dbReference type="ARBA" id="ARBA00022723"/>
    </source>
</evidence>
<dbReference type="EC" id="6.1.1.20" evidence="15"/>
<evidence type="ECO:0000256" key="9">
    <source>
        <dbReference type="ARBA" id="ARBA00022840"/>
    </source>
</evidence>
<evidence type="ECO:0000256" key="15">
    <source>
        <dbReference type="HAMAP-Rule" id="MF_00283"/>
    </source>
</evidence>
<dbReference type="Proteomes" id="UP001378188">
    <property type="component" value="Unassembled WGS sequence"/>
</dbReference>
<dbReference type="PROSITE" id="PS51447">
    <property type="entry name" value="FDX_ACB"/>
    <property type="match status" value="1"/>
</dbReference>
<dbReference type="InterPro" id="IPR005146">
    <property type="entry name" value="B3/B4_tRNA-bd"/>
</dbReference>
<keyword evidence="11 16" id="KW-0694">RNA-binding</keyword>
<dbReference type="Pfam" id="PF03483">
    <property type="entry name" value="B3_4"/>
    <property type="match status" value="1"/>
</dbReference>
<evidence type="ECO:0000256" key="14">
    <source>
        <dbReference type="ARBA" id="ARBA00049255"/>
    </source>
</evidence>
<comment type="subunit">
    <text evidence="3 15">Tetramer of two alpha and two beta subunits.</text>
</comment>
<evidence type="ECO:0000256" key="4">
    <source>
        <dbReference type="ARBA" id="ARBA00022490"/>
    </source>
</evidence>
<keyword evidence="8 15" id="KW-0547">Nucleotide-binding</keyword>
<dbReference type="SUPFAM" id="SSF56037">
    <property type="entry name" value="PheT/TilS domain"/>
    <property type="match status" value="1"/>
</dbReference>